<dbReference type="GO" id="GO:0050660">
    <property type="term" value="F:flavin adenine dinucleotide binding"/>
    <property type="evidence" value="ECO:0007669"/>
    <property type="project" value="UniProtKB-UniRule"/>
</dbReference>
<dbReference type="SUPFAM" id="SSF51905">
    <property type="entry name" value="FAD/NAD(P)-binding domain"/>
    <property type="match status" value="1"/>
</dbReference>
<evidence type="ECO:0000256" key="10">
    <source>
        <dbReference type="HAMAP-Rule" id="MF_01102"/>
    </source>
</evidence>
<dbReference type="Gene3D" id="3.50.50.60">
    <property type="entry name" value="FAD/NAD(P)-binding domain"/>
    <property type="match status" value="1"/>
</dbReference>
<evidence type="ECO:0000256" key="5">
    <source>
        <dbReference type="ARBA" id="ARBA00022691"/>
    </source>
</evidence>
<dbReference type="EC" id="2.1.1.61" evidence="10"/>
<keyword evidence="5 10" id="KW-0949">S-adenosyl-L-methionine</keyword>
<dbReference type="GO" id="GO:0002097">
    <property type="term" value="P:tRNA wobble base modification"/>
    <property type="evidence" value="ECO:0007669"/>
    <property type="project" value="UniProtKB-UniRule"/>
</dbReference>
<comment type="similarity">
    <text evidence="10">In the N-terminal section; belongs to the methyltransferase superfamily. tRNA (mnm(5)s(2)U34)-methyltransferase family.</text>
</comment>
<evidence type="ECO:0000256" key="6">
    <source>
        <dbReference type="ARBA" id="ARBA00022694"/>
    </source>
</evidence>
<feature type="region of interest" description="tRNA (mnm(5)s(2)U34)-methyltransferase" evidence="10">
    <location>
        <begin position="1"/>
        <end position="231"/>
    </location>
</feature>
<evidence type="ECO:0000256" key="9">
    <source>
        <dbReference type="ARBA" id="ARBA00023268"/>
    </source>
</evidence>
<dbReference type="EMBL" id="JAAYYV010000218">
    <property type="protein sequence ID" value="NLF54384.1"/>
    <property type="molecule type" value="Genomic_DNA"/>
</dbReference>
<dbReference type="AlphaFoldDB" id="A0A7X7LW76"/>
<evidence type="ECO:0000259" key="12">
    <source>
        <dbReference type="Pfam" id="PF05430"/>
    </source>
</evidence>
<dbReference type="GO" id="GO:0004808">
    <property type="term" value="F:tRNA (5-methylaminomethyl-2-thiouridylate)(34)-methyltransferase activity"/>
    <property type="evidence" value="ECO:0007669"/>
    <property type="project" value="UniProtKB-EC"/>
</dbReference>
<dbReference type="InterPro" id="IPR008471">
    <property type="entry name" value="MnmC-like_methylTransf"/>
</dbReference>
<dbReference type="InterPro" id="IPR047785">
    <property type="entry name" value="tRNA_MNMC2"/>
</dbReference>
<feature type="domain" description="FAD dependent oxidoreductase" evidence="11">
    <location>
        <begin position="275"/>
        <end position="631"/>
    </location>
</feature>
<keyword evidence="2 10" id="KW-0489">Methyltransferase</keyword>
<evidence type="ECO:0000313" key="13">
    <source>
        <dbReference type="EMBL" id="NLF54384.1"/>
    </source>
</evidence>
<accession>A0A7X7LW76</accession>
<evidence type="ECO:0000256" key="1">
    <source>
        <dbReference type="ARBA" id="ARBA00022490"/>
    </source>
</evidence>
<keyword evidence="1 10" id="KW-0963">Cytoplasm</keyword>
<dbReference type="NCBIfam" id="TIGR03197">
    <property type="entry name" value="MnmC_Cterm"/>
    <property type="match status" value="1"/>
</dbReference>
<dbReference type="GO" id="GO:0005737">
    <property type="term" value="C:cytoplasm"/>
    <property type="evidence" value="ECO:0007669"/>
    <property type="project" value="UniProtKB-SubCell"/>
</dbReference>
<comment type="similarity">
    <text evidence="10">In the C-terminal section; belongs to the DAO family.</text>
</comment>
<dbReference type="Gene3D" id="3.30.9.10">
    <property type="entry name" value="D-Amino Acid Oxidase, subunit A, domain 2"/>
    <property type="match status" value="1"/>
</dbReference>
<keyword evidence="8 10" id="KW-0560">Oxidoreductase</keyword>
<evidence type="ECO:0000256" key="7">
    <source>
        <dbReference type="ARBA" id="ARBA00022827"/>
    </source>
</evidence>
<keyword evidence="6 10" id="KW-0819">tRNA processing</keyword>
<dbReference type="SUPFAM" id="SSF54373">
    <property type="entry name" value="FAD-linked reductases, C-terminal domain"/>
    <property type="match status" value="1"/>
</dbReference>
<proteinExistence type="inferred from homology"/>
<dbReference type="GO" id="GO:0016645">
    <property type="term" value="F:oxidoreductase activity, acting on the CH-NH group of donors"/>
    <property type="evidence" value="ECO:0007669"/>
    <property type="project" value="InterPro"/>
</dbReference>
<evidence type="ECO:0000256" key="8">
    <source>
        <dbReference type="ARBA" id="ARBA00023002"/>
    </source>
</evidence>
<reference evidence="13 14" key="1">
    <citation type="journal article" date="2020" name="Biotechnol. Biofuels">
        <title>New insights from the biogas microbiome by comprehensive genome-resolved metagenomics of nearly 1600 species originating from multiple anaerobic digesters.</title>
        <authorList>
            <person name="Campanaro S."/>
            <person name="Treu L."/>
            <person name="Rodriguez-R L.M."/>
            <person name="Kovalovszki A."/>
            <person name="Ziels R.M."/>
            <person name="Maus I."/>
            <person name="Zhu X."/>
            <person name="Kougias P.G."/>
            <person name="Basile A."/>
            <person name="Luo G."/>
            <person name="Schluter A."/>
            <person name="Konstantinidis K.T."/>
            <person name="Angelidaki I."/>
        </authorList>
    </citation>
    <scope>NUCLEOTIDE SEQUENCE [LARGE SCALE GENOMIC DNA]</scope>
    <source>
        <strain evidence="13">AS06rmzACSIP_256</strain>
    </source>
</reference>
<dbReference type="PANTHER" id="PTHR13847">
    <property type="entry name" value="SARCOSINE DEHYDROGENASE-RELATED"/>
    <property type="match status" value="1"/>
</dbReference>
<comment type="function">
    <text evidence="10">Catalyzes the last two steps in the biosynthesis of 5-methylaminomethyl-2-thiouridine (mnm(5)s(2)U) at the wobble position (U34) in tRNA. Catalyzes the FAD-dependent demodification of cmnm(5)s(2)U34 to nm(5)s(2)U34, followed by the transfer of a methyl group from S-adenosyl-L-methionine to nm(5)s(2)U34, to form mnm(5)s(2)U34.</text>
</comment>
<dbReference type="NCBIfam" id="NF033855">
    <property type="entry name" value="tRNA_MNMC2"/>
    <property type="match status" value="1"/>
</dbReference>
<dbReference type="InterPro" id="IPR023032">
    <property type="entry name" value="tRNA_MAMT_biosynth_bifunc_MnmC"/>
</dbReference>
<dbReference type="Pfam" id="PF01266">
    <property type="entry name" value="DAO"/>
    <property type="match status" value="1"/>
</dbReference>
<dbReference type="GO" id="GO:0032259">
    <property type="term" value="P:methylation"/>
    <property type="evidence" value="ECO:0007669"/>
    <property type="project" value="UniProtKB-KW"/>
</dbReference>
<evidence type="ECO:0000256" key="4">
    <source>
        <dbReference type="ARBA" id="ARBA00022679"/>
    </source>
</evidence>
<evidence type="ECO:0000313" key="14">
    <source>
        <dbReference type="Proteomes" id="UP000536534"/>
    </source>
</evidence>
<dbReference type="HAMAP" id="MF_01102">
    <property type="entry name" value="MnmC"/>
    <property type="match status" value="1"/>
</dbReference>
<dbReference type="NCBIfam" id="NF002481">
    <property type="entry name" value="PRK01747.1-2"/>
    <property type="match status" value="1"/>
</dbReference>
<protein>
    <recommendedName>
        <fullName evidence="10">tRNA 5-methylaminomethyl-2-thiouridine biosynthesis bifunctional protein MnmC</fullName>
        <shortName evidence="10">tRNA mnm(5)s(2)U biosynthesis bifunctional protein</shortName>
    </recommendedName>
    <domain>
        <recommendedName>
            <fullName evidence="10">tRNA (mnm(5)s(2)U34)-methyltransferase</fullName>
            <ecNumber evidence="10">2.1.1.61</ecNumber>
        </recommendedName>
    </domain>
    <domain>
        <recommendedName>
            <fullName evidence="10">FAD-dependent cmnm(5)s(2)U34 oxidoreductase</fullName>
            <ecNumber evidence="10">1.5.-.-</ecNumber>
        </recommendedName>
    </domain>
</protein>
<dbReference type="Pfam" id="PF05430">
    <property type="entry name" value="Methyltransf_30"/>
    <property type="match status" value="1"/>
</dbReference>
<gene>
    <name evidence="10 13" type="primary">mnmC</name>
    <name evidence="13" type="ORF">GX576_08330</name>
</gene>
<keyword evidence="3 10" id="KW-0285">Flavoprotein</keyword>
<dbReference type="InterPro" id="IPR029063">
    <property type="entry name" value="SAM-dependent_MTases_sf"/>
</dbReference>
<keyword evidence="9 10" id="KW-0511">Multifunctional enzyme</keyword>
<feature type="domain" description="MnmC-like methyltransferase" evidence="12">
    <location>
        <begin position="109"/>
        <end position="229"/>
    </location>
</feature>
<feature type="region of interest" description="FAD-dependent cmnm(5)s(2)U34 oxidoreductase" evidence="10">
    <location>
        <begin position="278"/>
        <end position="669"/>
    </location>
</feature>
<keyword evidence="4 10" id="KW-0808">Transferase</keyword>
<comment type="catalytic activity">
    <reaction evidence="10">
        <text>5-aminomethyl-2-thiouridine(34) in tRNA + S-adenosyl-L-methionine = 5-methylaminomethyl-2-thiouridine(34) in tRNA + S-adenosyl-L-homocysteine + H(+)</text>
        <dbReference type="Rhea" id="RHEA:19569"/>
        <dbReference type="Rhea" id="RHEA-COMP:10195"/>
        <dbReference type="Rhea" id="RHEA-COMP:10197"/>
        <dbReference type="ChEBI" id="CHEBI:15378"/>
        <dbReference type="ChEBI" id="CHEBI:57856"/>
        <dbReference type="ChEBI" id="CHEBI:59789"/>
        <dbReference type="ChEBI" id="CHEBI:74454"/>
        <dbReference type="ChEBI" id="CHEBI:74455"/>
        <dbReference type="EC" id="2.1.1.61"/>
    </reaction>
</comment>
<evidence type="ECO:0000256" key="3">
    <source>
        <dbReference type="ARBA" id="ARBA00022630"/>
    </source>
</evidence>
<dbReference type="Proteomes" id="UP000536534">
    <property type="component" value="Unassembled WGS sequence"/>
</dbReference>
<dbReference type="PANTHER" id="PTHR13847:SF283">
    <property type="entry name" value="TRNA 5-METHYLAMINOMETHYL-2-THIOURIDINE BIOSYNTHESIS BIFUNCTIONAL PROTEIN MNMC"/>
    <property type="match status" value="1"/>
</dbReference>
<dbReference type="EC" id="1.5.-.-" evidence="10"/>
<dbReference type="InterPro" id="IPR036188">
    <property type="entry name" value="FAD/NAD-bd_sf"/>
</dbReference>
<comment type="subcellular location">
    <subcellularLocation>
        <location evidence="10">Cytoplasm</location>
    </subcellularLocation>
</comment>
<comment type="caution">
    <text evidence="13">The sequence shown here is derived from an EMBL/GenBank/DDBJ whole genome shotgun (WGS) entry which is preliminary data.</text>
</comment>
<organism evidence="13 14">
    <name type="scientific">Thauera phenolivorans</name>
    <dbReference type="NCBI Taxonomy" id="1792543"/>
    <lineage>
        <taxon>Bacteria</taxon>
        <taxon>Pseudomonadati</taxon>
        <taxon>Pseudomonadota</taxon>
        <taxon>Betaproteobacteria</taxon>
        <taxon>Rhodocyclales</taxon>
        <taxon>Zoogloeaceae</taxon>
        <taxon>Thauera</taxon>
    </lineage>
</organism>
<dbReference type="Gene3D" id="3.40.50.150">
    <property type="entry name" value="Vaccinia Virus protein VP39"/>
    <property type="match status" value="1"/>
</dbReference>
<dbReference type="InterPro" id="IPR017610">
    <property type="entry name" value="tRNA_S-uridine_synth_MnmC_C"/>
</dbReference>
<sequence length="669" mass="70971">MPITPARLAWTADGTPYSERFDDVYHSRDGGPGQAESVFLAGNGLPGRWRGRERFVVLETGFGPGLNFLATWAAWRADPQRCRRLHFVSCELHPFLRDDLAQLHARWPELAPLAGELQSRWPLAAPGVHRLELDGDRVCLTLFFGDARDGLDRLALRADAFFLDGFSPTKNPELWSPRVFHQLGRLAAPGASLATWSVAGTVREGLRRAGFEIAKAPGFGGKRQMLRGVLAARRAAPGRDAEALATHDTIAQAAAAPGPGAPASPSGAAHAARHALVIGAGVAGTSVAERLAARGWTVEVIDAAAHAGAGASGNHAGVLRPLPNLDDNRMSRLTRAGTLYGLRHLERLAARDLPVRFEACGVLQLARDAAQRETMAAVIERLALPTELQRFVDAAEAEAIAGWPLREGGWWFPGSAWVQPPSLCAANLAAHPQRIRTHFGKPVAGLRRERGRWLALDAAGETIAAAPVAILAAGARIGGFPEAASLPVGSARGQVALLPAAAGSPPRVVVCRGGYVSPAIDGLRCAGATFAMDDADETERTADQRENLETLEAMLPGYTAGIDPATLAGRVGFRPTSPDRLPMVGALPATDQPPGMAKLADVVREPGLYAVSGFGARGLVWAALIAELLASQLENEPLPLERDLVDALDPARWLLRDAARPPRRAPPPS</sequence>
<evidence type="ECO:0000259" key="11">
    <source>
        <dbReference type="Pfam" id="PF01266"/>
    </source>
</evidence>
<evidence type="ECO:0000256" key="2">
    <source>
        <dbReference type="ARBA" id="ARBA00022603"/>
    </source>
</evidence>
<comment type="cofactor">
    <cofactor evidence="10">
        <name>FAD</name>
        <dbReference type="ChEBI" id="CHEBI:57692"/>
    </cofactor>
</comment>
<name>A0A7X7LW76_9RHOO</name>
<keyword evidence="7 10" id="KW-0274">FAD</keyword>
<dbReference type="InterPro" id="IPR006076">
    <property type="entry name" value="FAD-dep_OxRdtase"/>
</dbReference>